<dbReference type="GeneTree" id="ENSGT00940000158164"/>
<feature type="transmembrane region" description="Helical" evidence="9">
    <location>
        <begin position="744"/>
        <end position="763"/>
    </location>
</feature>
<gene>
    <name evidence="13" type="primary">TRPM6</name>
</gene>
<evidence type="ECO:0000256" key="5">
    <source>
        <dbReference type="ARBA" id="ARBA00023065"/>
    </source>
</evidence>
<keyword evidence="7" id="KW-0407">Ion channel</keyword>
<evidence type="ECO:0000259" key="12">
    <source>
        <dbReference type="Pfam" id="PF25508"/>
    </source>
</evidence>
<reference evidence="13 14" key="1">
    <citation type="submission" date="2020-10" db="EMBL/GenBank/DDBJ databases">
        <title>Pygocentrus nattereri (red-bellied piranha) genome, fPygNat1, primary haplotype.</title>
        <authorList>
            <person name="Myers G."/>
            <person name="Meyer A."/>
            <person name="Karagic N."/>
            <person name="Pippel M."/>
            <person name="Winkler S."/>
            <person name="Tracey A."/>
            <person name="Wood J."/>
            <person name="Formenti G."/>
            <person name="Howe K."/>
            <person name="Fedrigo O."/>
            <person name="Jarvis E.D."/>
        </authorList>
    </citation>
    <scope>NUCLEOTIDE SEQUENCE [LARGE SCALE GENOMIC DNA]</scope>
</reference>
<dbReference type="Proteomes" id="UP001501920">
    <property type="component" value="Chromosome 20"/>
</dbReference>
<dbReference type="GO" id="GO:0016324">
    <property type="term" value="C:apical plasma membrane"/>
    <property type="evidence" value="ECO:0007669"/>
    <property type="project" value="TreeGrafter"/>
</dbReference>
<feature type="domain" description="TRPM SLOG" evidence="11">
    <location>
        <begin position="82"/>
        <end position="342"/>
    </location>
</feature>
<evidence type="ECO:0000256" key="8">
    <source>
        <dbReference type="SAM" id="MobiDB-lite"/>
    </source>
</evidence>
<evidence type="ECO:0000259" key="11">
    <source>
        <dbReference type="Pfam" id="PF18139"/>
    </source>
</evidence>
<dbReference type="Pfam" id="PF18139">
    <property type="entry name" value="LSDAT_euk"/>
    <property type="match status" value="1"/>
</dbReference>
<keyword evidence="3 9" id="KW-0812">Transmembrane</keyword>
<evidence type="ECO:0000256" key="6">
    <source>
        <dbReference type="ARBA" id="ARBA00023136"/>
    </source>
</evidence>
<dbReference type="InterPro" id="IPR005821">
    <property type="entry name" value="Ion_trans_dom"/>
</dbReference>
<feature type="domain" description="Ion transport" evidence="10">
    <location>
        <begin position="754"/>
        <end position="979"/>
    </location>
</feature>
<feature type="transmembrane region" description="Helical" evidence="9">
    <location>
        <begin position="841"/>
        <end position="860"/>
    </location>
</feature>
<evidence type="ECO:0000256" key="7">
    <source>
        <dbReference type="ARBA" id="ARBA00023303"/>
    </source>
</evidence>
<evidence type="ECO:0000313" key="13">
    <source>
        <dbReference type="Ensembl" id="ENSPNAP00000038633.1"/>
    </source>
</evidence>
<dbReference type="InterPro" id="IPR050927">
    <property type="entry name" value="TRPM"/>
</dbReference>
<evidence type="ECO:0000256" key="4">
    <source>
        <dbReference type="ARBA" id="ARBA00022989"/>
    </source>
</evidence>
<keyword evidence="4 9" id="KW-1133">Transmembrane helix</keyword>
<keyword evidence="5" id="KW-0406">Ion transport</keyword>
<feature type="transmembrane region" description="Helical" evidence="9">
    <location>
        <begin position="811"/>
        <end position="829"/>
    </location>
</feature>
<evidence type="ECO:0000256" key="2">
    <source>
        <dbReference type="ARBA" id="ARBA00022448"/>
    </source>
</evidence>
<reference evidence="13" key="3">
    <citation type="submission" date="2025-09" db="UniProtKB">
        <authorList>
            <consortium name="Ensembl"/>
        </authorList>
    </citation>
    <scope>IDENTIFICATION</scope>
</reference>
<dbReference type="InterPro" id="IPR057366">
    <property type="entry name" value="TRPM-like"/>
</dbReference>
<protein>
    <recommendedName>
        <fullName evidence="15">Transient receptor potential cation channel, subfamily M, member 6</fullName>
    </recommendedName>
</protein>
<organism evidence="13 14">
    <name type="scientific">Pygocentrus nattereri</name>
    <name type="common">Red-bellied piranha</name>
    <dbReference type="NCBI Taxonomy" id="42514"/>
    <lineage>
        <taxon>Eukaryota</taxon>
        <taxon>Metazoa</taxon>
        <taxon>Chordata</taxon>
        <taxon>Craniata</taxon>
        <taxon>Vertebrata</taxon>
        <taxon>Euteleostomi</taxon>
        <taxon>Actinopterygii</taxon>
        <taxon>Neopterygii</taxon>
        <taxon>Teleostei</taxon>
        <taxon>Ostariophysi</taxon>
        <taxon>Characiformes</taxon>
        <taxon>Characoidei</taxon>
        <taxon>Pygocentrus</taxon>
    </lineage>
</organism>
<accession>A0AAR2IHK7</accession>
<name>A0AAR2IHK7_PYGNA</name>
<feature type="region of interest" description="Disordered" evidence="8">
    <location>
        <begin position="686"/>
        <end position="715"/>
    </location>
</feature>
<sequence length="1081" mass="123481">MDHMDHTIVFVGEIHLCYGVEGLLRCCCGRLIGEHAELESSSWVPPASANEETWSVAQHTRASPTDAFGSIDFQGSTKRCCRFVRLSCDAKLDQLLCLMLREWNMVQPKLVISVHGGTENFPLPPRVGQAFSKGLIRAAETTGAWILTDGFNTGVSMYVGDAVKVYGTHERRKRNIIGVTPWGLIENHNDLIGRDVLRHYQTLGNPLSKRASLNGLHSHFLLVDDGTLGKAGGQLELRRNLERHIHRQRIHPRLAQRVPVVCVVVEGGPPVLSTVLDYVSRSPPAPVIVFEGTGRAADLLALIHKQTALDTHIKEDFLLRIQGVFGVARPEASQLFGLLTDCMEHRDAVSTLTEQLNVTLAWDRADIAQQHILVYGQHWKVGALEQAMLNALKMDRVSFVKLLIENGVTLKHFLTVSHLEELYNTQGSSDYFLHHIVEDAKKCRVPVGYKISLIDVGMVIEHLIGGAYRSTYRRKSFRTVYNRINNALKRPPVPHDPELEATAELGDSSLFIYSVNDLFVWAVLKRRQQMALFLWHHGEQAMARAVVACRLYRAMSIEAKESDMGDSTAEELKKYSLEFGQLAVDLLDKAFKENERMAMKLLTSEMTDWSDFTCLQMAVASGLRPFLAHSCTQMLLNDLWMGRLNMRKNTWFKIIVSILLPATIQFLEFKSQAEMSHVPQTQEALQFGRDTESPGAAESGSAAQDQCDADTGRTGTSRRINLTARWLPWARKVYDFYNAPVVKFWFHTMTYLPFLMLYTYTVLVRMEKNPSFPEWFIITYISSTAVEKVREVLLSEPRRFQKKLKLWFSEYWNIHDFVAILLFFTGFALRWQTGVVHTAGRIIYCLDIIFWFVRVLDLLAINQKAGPYLTMITKMMSNMFYIVTIMGIVLVSFGTPRGSILKPYEDPSWDLLKDVVFQPYFMMFGEVYAGEINPCEENPDCPPGSFLNPLLQAVYLFMQYIIMVNLLIAFYNNVYIHMKNISNQLWKYNRYRYIMTYQKKPWLPPPLIFFSHMTLCVSSVWHWHKGASGQESNSGLKLFLAPDDRKKLHEFEEKCVAGYFRDKHESQNCSQINRIRSAADK</sequence>
<proteinExistence type="predicted"/>
<dbReference type="InterPro" id="IPR041491">
    <property type="entry name" value="TRPM_SLOG"/>
</dbReference>
<dbReference type="Pfam" id="PF25508">
    <property type="entry name" value="TRPM2"/>
    <property type="match status" value="1"/>
</dbReference>
<evidence type="ECO:0000256" key="1">
    <source>
        <dbReference type="ARBA" id="ARBA00004141"/>
    </source>
</evidence>
<dbReference type="Ensembl" id="ENSPNAT00000049508.1">
    <property type="protein sequence ID" value="ENSPNAP00000038633.1"/>
    <property type="gene ID" value="ENSPNAG00000009126.2"/>
</dbReference>
<evidence type="ECO:0000259" key="10">
    <source>
        <dbReference type="Pfam" id="PF00520"/>
    </source>
</evidence>
<keyword evidence="14" id="KW-1185">Reference proteome</keyword>
<evidence type="ECO:0000256" key="3">
    <source>
        <dbReference type="ARBA" id="ARBA00022692"/>
    </source>
</evidence>
<keyword evidence="6 9" id="KW-0472">Membrane</keyword>
<reference evidence="13" key="2">
    <citation type="submission" date="2025-08" db="UniProtKB">
        <authorList>
            <consortium name="Ensembl"/>
        </authorList>
    </citation>
    <scope>IDENTIFICATION</scope>
</reference>
<dbReference type="PANTHER" id="PTHR13800:SF15">
    <property type="entry name" value="TRANSIENT RECEPTOR POTENTIAL CATION CHANNEL SUBFAMILY M MEMBER 6"/>
    <property type="match status" value="1"/>
</dbReference>
<feature type="transmembrane region" description="Helical" evidence="9">
    <location>
        <begin position="953"/>
        <end position="971"/>
    </location>
</feature>
<dbReference type="GO" id="GO:0030001">
    <property type="term" value="P:metal ion transport"/>
    <property type="evidence" value="ECO:0007669"/>
    <property type="project" value="TreeGrafter"/>
</dbReference>
<dbReference type="Pfam" id="PF00520">
    <property type="entry name" value="Ion_trans"/>
    <property type="match status" value="1"/>
</dbReference>
<evidence type="ECO:0000256" key="9">
    <source>
        <dbReference type="SAM" id="Phobius"/>
    </source>
</evidence>
<dbReference type="PANTHER" id="PTHR13800">
    <property type="entry name" value="TRANSIENT RECEPTOR POTENTIAL CATION CHANNEL, SUBFAMILY M, MEMBER 6"/>
    <property type="match status" value="1"/>
</dbReference>
<keyword evidence="2" id="KW-0813">Transport</keyword>
<feature type="transmembrane region" description="Helical" evidence="9">
    <location>
        <begin position="880"/>
        <end position="900"/>
    </location>
</feature>
<dbReference type="AlphaFoldDB" id="A0AAR2IHK7"/>
<feature type="domain" description="TRPM-like" evidence="12">
    <location>
        <begin position="376"/>
        <end position="629"/>
    </location>
</feature>
<feature type="compositionally biased region" description="Low complexity" evidence="8">
    <location>
        <begin position="693"/>
        <end position="703"/>
    </location>
</feature>
<comment type="subcellular location">
    <subcellularLocation>
        <location evidence="1">Membrane</location>
        <topology evidence="1">Multi-pass membrane protein</topology>
    </subcellularLocation>
</comment>
<dbReference type="GO" id="GO:0005261">
    <property type="term" value="F:monoatomic cation channel activity"/>
    <property type="evidence" value="ECO:0007669"/>
    <property type="project" value="TreeGrafter"/>
</dbReference>
<evidence type="ECO:0008006" key="15">
    <source>
        <dbReference type="Google" id="ProtNLM"/>
    </source>
</evidence>
<evidence type="ECO:0000313" key="14">
    <source>
        <dbReference type="Proteomes" id="UP001501920"/>
    </source>
</evidence>